<dbReference type="AlphaFoldDB" id="A0A7K1Y6L7"/>
<sequence>MKTSSLEITEHEYLIKLRKDDFDLGFINQLLKRIQTEQSFFSFKSLNTEDDLIAKISESDNFSRFDHLNDK</sequence>
<accession>A0A7K1Y6L7</accession>
<protein>
    <submittedName>
        <fullName evidence="1">Uncharacterized protein</fullName>
    </submittedName>
</protein>
<evidence type="ECO:0000313" key="1">
    <source>
        <dbReference type="EMBL" id="MXV50213.1"/>
    </source>
</evidence>
<name>A0A7K1Y6L7_9SPHI</name>
<dbReference type="EMBL" id="WVHT01000002">
    <property type="protein sequence ID" value="MXV50213.1"/>
    <property type="molecule type" value="Genomic_DNA"/>
</dbReference>
<keyword evidence="2" id="KW-1185">Reference proteome</keyword>
<dbReference type="Proteomes" id="UP000466586">
    <property type="component" value="Unassembled WGS sequence"/>
</dbReference>
<gene>
    <name evidence="1" type="ORF">GS399_04460</name>
</gene>
<proteinExistence type="predicted"/>
<dbReference type="RefSeq" id="WP_160843394.1">
    <property type="nucleotide sequence ID" value="NZ_WVHT01000002.1"/>
</dbReference>
<reference evidence="1 2" key="1">
    <citation type="submission" date="2019-11" db="EMBL/GenBank/DDBJ databases">
        <title>Pedobacter sp. HMF7647 Genome sequencing and assembly.</title>
        <authorList>
            <person name="Kang H."/>
            <person name="Kim H."/>
            <person name="Joh K."/>
        </authorList>
    </citation>
    <scope>NUCLEOTIDE SEQUENCE [LARGE SCALE GENOMIC DNA]</scope>
    <source>
        <strain evidence="1 2">HMF7647</strain>
    </source>
</reference>
<comment type="caution">
    <text evidence="1">The sequence shown here is derived from an EMBL/GenBank/DDBJ whole genome shotgun (WGS) entry which is preliminary data.</text>
</comment>
<evidence type="ECO:0000313" key="2">
    <source>
        <dbReference type="Proteomes" id="UP000466586"/>
    </source>
</evidence>
<organism evidence="1 2">
    <name type="scientific">Hufsiella arboris</name>
    <dbReference type="NCBI Taxonomy" id="2695275"/>
    <lineage>
        <taxon>Bacteria</taxon>
        <taxon>Pseudomonadati</taxon>
        <taxon>Bacteroidota</taxon>
        <taxon>Sphingobacteriia</taxon>
        <taxon>Sphingobacteriales</taxon>
        <taxon>Sphingobacteriaceae</taxon>
        <taxon>Hufsiella</taxon>
    </lineage>
</organism>